<dbReference type="Proteomes" id="UP001438189">
    <property type="component" value="Unassembled WGS sequence"/>
</dbReference>
<dbReference type="InterPro" id="IPR036832">
    <property type="entry name" value="PPK_N_dom_sf"/>
</dbReference>
<evidence type="ECO:0000256" key="4">
    <source>
        <dbReference type="ARBA" id="ARBA00022741"/>
    </source>
</evidence>
<dbReference type="NCBIfam" id="NF003918">
    <property type="entry name" value="PRK05443.1-2"/>
    <property type="match status" value="1"/>
</dbReference>
<accession>A0ABD5LEM8</accession>
<dbReference type="PIRSF" id="PIRSF015589">
    <property type="entry name" value="PP_kinase"/>
    <property type="match status" value="1"/>
</dbReference>
<keyword evidence="5 8" id="KW-0418">Kinase</keyword>
<feature type="binding site" evidence="8">
    <location>
        <position position="406"/>
    </location>
    <ligand>
        <name>Mg(2+)</name>
        <dbReference type="ChEBI" id="CHEBI:18420"/>
    </ligand>
</feature>
<feature type="binding site" evidence="8">
    <location>
        <position position="82"/>
    </location>
    <ligand>
        <name>ATP</name>
        <dbReference type="ChEBI" id="CHEBI:30616"/>
    </ligand>
</feature>
<feature type="binding site" evidence="8">
    <location>
        <position position="623"/>
    </location>
    <ligand>
        <name>ATP</name>
        <dbReference type="ChEBI" id="CHEBI:30616"/>
    </ligand>
</feature>
<dbReference type="Pfam" id="PF02503">
    <property type="entry name" value="PP_kinase"/>
    <property type="match status" value="1"/>
</dbReference>
<dbReference type="InterPro" id="IPR024953">
    <property type="entry name" value="PP_kinase_middle"/>
</dbReference>
<feature type="domain" description="Polyphosphate kinase C-terminal" evidence="12">
    <location>
        <begin position="534"/>
        <end position="712"/>
    </location>
</feature>
<feature type="active site" description="Phosphohistidine intermediate" evidence="8">
    <location>
        <position position="466"/>
    </location>
</feature>
<comment type="similarity">
    <text evidence="8 9">Belongs to the polyphosphate kinase 1 (PPK1) family.</text>
</comment>
<comment type="cofactor">
    <cofactor evidence="8">
        <name>Mg(2+)</name>
        <dbReference type="ChEBI" id="CHEBI:18420"/>
    </cofactor>
</comment>
<dbReference type="EC" id="2.7.4.1" evidence="8 9"/>
<feature type="domain" description="Polyphosphate kinase middle" evidence="10">
    <location>
        <begin position="158"/>
        <end position="334"/>
    </location>
</feature>
<keyword evidence="4 8" id="KW-0547">Nucleotide-binding</keyword>
<comment type="caution">
    <text evidence="14">The sequence shown here is derived from an EMBL/GenBank/DDBJ whole genome shotgun (WGS) entry which is preliminary data.</text>
</comment>
<evidence type="ECO:0000256" key="7">
    <source>
        <dbReference type="ARBA" id="ARBA00022842"/>
    </source>
</evidence>
<dbReference type="Gene3D" id="3.30.1840.10">
    <property type="entry name" value="Polyphosphate kinase middle domain"/>
    <property type="match status" value="1"/>
</dbReference>
<keyword evidence="1 8" id="KW-0597">Phosphoprotein</keyword>
<dbReference type="InterPro" id="IPR036830">
    <property type="entry name" value="PP_kinase_middle_dom_sf"/>
</dbReference>
<comment type="function">
    <text evidence="8 9">Catalyzes the reversible transfer of the terminal phosphate of ATP to form a long-chain polyphosphate (polyP).</text>
</comment>
<feature type="binding site" evidence="8">
    <location>
        <position position="499"/>
    </location>
    <ligand>
        <name>ATP</name>
        <dbReference type="ChEBI" id="CHEBI:30616"/>
    </ligand>
</feature>
<keyword evidence="7 8" id="KW-0460">Magnesium</keyword>
<evidence type="ECO:0000256" key="9">
    <source>
        <dbReference type="RuleBase" id="RU003800"/>
    </source>
</evidence>
<evidence type="ECO:0000259" key="10">
    <source>
        <dbReference type="Pfam" id="PF02503"/>
    </source>
</evidence>
<dbReference type="GO" id="GO:0005524">
    <property type="term" value="F:ATP binding"/>
    <property type="evidence" value="ECO:0007669"/>
    <property type="project" value="UniProtKB-KW"/>
</dbReference>
<evidence type="ECO:0000259" key="12">
    <source>
        <dbReference type="Pfam" id="PF13090"/>
    </source>
</evidence>
<dbReference type="CDD" id="cd09168">
    <property type="entry name" value="PLDc_PaPPK1_C2_like"/>
    <property type="match status" value="1"/>
</dbReference>
<dbReference type="PANTHER" id="PTHR30218">
    <property type="entry name" value="POLYPHOSPHATE KINASE"/>
    <property type="match status" value="1"/>
</dbReference>
<dbReference type="Pfam" id="PF13090">
    <property type="entry name" value="PP_kinase_C"/>
    <property type="match status" value="1"/>
</dbReference>
<dbReference type="Pfam" id="PF17941">
    <property type="entry name" value="PP_kinase_C_1"/>
    <property type="match status" value="1"/>
</dbReference>
<name>A0ABD5LEM8_AGRRD</name>
<gene>
    <name evidence="8" type="primary">ppk</name>
    <name evidence="14" type="ORF">ABVB70_00205</name>
</gene>
<dbReference type="EMBL" id="JBETME010000001">
    <property type="protein sequence ID" value="MES4988736.1"/>
    <property type="molecule type" value="Genomic_DNA"/>
</dbReference>
<dbReference type="SUPFAM" id="SSF143724">
    <property type="entry name" value="PHP14-like"/>
    <property type="match status" value="1"/>
</dbReference>
<evidence type="ECO:0000256" key="8">
    <source>
        <dbReference type="HAMAP-Rule" id="MF_00347"/>
    </source>
</evidence>
<dbReference type="Gene3D" id="3.30.870.10">
    <property type="entry name" value="Endonuclease Chain A"/>
    <property type="match status" value="2"/>
</dbReference>
<evidence type="ECO:0000256" key="2">
    <source>
        <dbReference type="ARBA" id="ARBA00022679"/>
    </source>
</evidence>
<dbReference type="GO" id="GO:0006799">
    <property type="term" value="P:polyphosphate biosynthetic process"/>
    <property type="evidence" value="ECO:0007669"/>
    <property type="project" value="UniProtKB-UniRule"/>
</dbReference>
<evidence type="ECO:0000256" key="3">
    <source>
        <dbReference type="ARBA" id="ARBA00022723"/>
    </source>
</evidence>
<dbReference type="GO" id="GO:0046872">
    <property type="term" value="F:metal ion binding"/>
    <property type="evidence" value="ECO:0007669"/>
    <property type="project" value="UniProtKB-KW"/>
</dbReference>
<protein>
    <recommendedName>
        <fullName evidence="8 9">Polyphosphate kinase</fullName>
        <ecNumber evidence="8 9">2.7.4.1</ecNumber>
    </recommendedName>
    <alternativeName>
        <fullName evidence="8">ATP-polyphosphate phosphotransferase</fullName>
    </alternativeName>
    <alternativeName>
        <fullName evidence="8">Polyphosphoric acid kinase</fullName>
    </alternativeName>
</protein>
<dbReference type="NCBIfam" id="NF003921">
    <property type="entry name" value="PRK05443.2-2"/>
    <property type="match status" value="1"/>
</dbReference>
<proteinExistence type="inferred from homology"/>
<dbReference type="InterPro" id="IPR025200">
    <property type="entry name" value="PPK_C_dom2"/>
</dbReference>
<dbReference type="SUPFAM" id="SSF56024">
    <property type="entry name" value="Phospholipase D/nuclease"/>
    <property type="match status" value="2"/>
</dbReference>
<evidence type="ECO:0000256" key="1">
    <source>
        <dbReference type="ARBA" id="ARBA00022553"/>
    </source>
</evidence>
<dbReference type="Gene3D" id="1.20.58.310">
    <property type="entry name" value="Polyphosphate kinase N-terminal domain"/>
    <property type="match status" value="1"/>
</dbReference>
<dbReference type="AlphaFoldDB" id="A0ABD5LEM8"/>
<dbReference type="CDD" id="cd09165">
    <property type="entry name" value="PLDc_PaPPK1_C1_like"/>
    <property type="match status" value="1"/>
</dbReference>
<dbReference type="NCBIfam" id="TIGR03705">
    <property type="entry name" value="poly_P_kin"/>
    <property type="match status" value="1"/>
</dbReference>
<comment type="catalytic activity">
    <reaction evidence="8 9">
        <text>[phosphate](n) + ATP = [phosphate](n+1) + ADP</text>
        <dbReference type="Rhea" id="RHEA:19573"/>
        <dbReference type="Rhea" id="RHEA-COMP:9859"/>
        <dbReference type="Rhea" id="RHEA-COMP:14280"/>
        <dbReference type="ChEBI" id="CHEBI:16838"/>
        <dbReference type="ChEBI" id="CHEBI:30616"/>
        <dbReference type="ChEBI" id="CHEBI:456216"/>
        <dbReference type="EC" id="2.7.4.1"/>
    </reaction>
</comment>
<dbReference type="SUPFAM" id="SSF140356">
    <property type="entry name" value="PPK N-terminal domain-like"/>
    <property type="match status" value="1"/>
</dbReference>
<dbReference type="GO" id="GO:0008976">
    <property type="term" value="F:polyphosphate kinase activity"/>
    <property type="evidence" value="ECO:0007669"/>
    <property type="project" value="UniProtKB-UniRule"/>
</dbReference>
<dbReference type="InterPro" id="IPR025198">
    <property type="entry name" value="PPK_N_dom"/>
</dbReference>
<evidence type="ECO:0000259" key="13">
    <source>
        <dbReference type="Pfam" id="PF17941"/>
    </source>
</evidence>
<feature type="binding site" evidence="8">
    <location>
        <position position="436"/>
    </location>
    <ligand>
        <name>Mg(2+)</name>
        <dbReference type="ChEBI" id="CHEBI:18420"/>
    </ligand>
</feature>
<reference evidence="14 15" key="1">
    <citation type="submission" date="2024-06" db="EMBL/GenBank/DDBJ databases">
        <title>Genome sequencing of Agrobacterium spp. from tobacco in Serbia.</title>
        <authorList>
            <person name="Ilicic R.J."/>
            <person name="Studholme D.J."/>
            <person name="Jelusic A."/>
            <person name="Barac G."/>
            <person name="Bagi F."/>
            <person name="Popovic Milovanovic T."/>
        </authorList>
    </citation>
    <scope>NUCLEOTIDE SEQUENCE [LARGE SCALE GENOMIC DNA]</scope>
    <source>
        <strain evidence="14 15">DA1</strain>
    </source>
</reference>
<keyword evidence="2 8" id="KW-0808">Transferase</keyword>
<dbReference type="PANTHER" id="PTHR30218:SF0">
    <property type="entry name" value="POLYPHOSPHATE KINASE"/>
    <property type="match status" value="1"/>
</dbReference>
<organism evidence="14 15">
    <name type="scientific">Agrobacterium radiobacter</name>
    <dbReference type="NCBI Taxonomy" id="362"/>
    <lineage>
        <taxon>Bacteria</taxon>
        <taxon>Pseudomonadati</taxon>
        <taxon>Pseudomonadota</taxon>
        <taxon>Alphaproteobacteria</taxon>
        <taxon>Hyphomicrobiales</taxon>
        <taxon>Rhizobiaceae</taxon>
        <taxon>Rhizobium/Agrobacterium group</taxon>
        <taxon>Agrobacterium</taxon>
        <taxon>Agrobacterium tumefaciens complex</taxon>
    </lineage>
</organism>
<dbReference type="InterPro" id="IPR003414">
    <property type="entry name" value="PP_kinase"/>
</dbReference>
<comment type="PTM">
    <text evidence="8 9">An intermediate of this reaction is the autophosphorylated ppk in which a phosphate is covalently linked to a histidine residue through a N-P bond.</text>
</comment>
<keyword evidence="6 8" id="KW-0067">ATP-binding</keyword>
<evidence type="ECO:0000259" key="11">
    <source>
        <dbReference type="Pfam" id="PF13089"/>
    </source>
</evidence>
<keyword evidence="3 8" id="KW-0479">Metal-binding</keyword>
<dbReference type="FunFam" id="3.30.870.10:FF:000001">
    <property type="entry name" value="Polyphosphate kinase"/>
    <property type="match status" value="1"/>
</dbReference>
<dbReference type="NCBIfam" id="NF003919">
    <property type="entry name" value="PRK05443.1-4"/>
    <property type="match status" value="1"/>
</dbReference>
<evidence type="ECO:0000256" key="6">
    <source>
        <dbReference type="ARBA" id="ARBA00022840"/>
    </source>
</evidence>
<feature type="domain" description="Polyphosphate kinase N-terminal" evidence="11">
    <location>
        <begin position="44"/>
        <end position="149"/>
    </location>
</feature>
<feature type="domain" description="Polyphosphate kinase C-terminal" evidence="13">
    <location>
        <begin position="363"/>
        <end position="527"/>
    </location>
</feature>
<evidence type="ECO:0000313" key="14">
    <source>
        <dbReference type="EMBL" id="MES4988736.1"/>
    </source>
</evidence>
<dbReference type="Pfam" id="PF13089">
    <property type="entry name" value="PP_kinase_N"/>
    <property type="match status" value="1"/>
</dbReference>
<evidence type="ECO:0000313" key="15">
    <source>
        <dbReference type="Proteomes" id="UP001438189"/>
    </source>
</evidence>
<dbReference type="NCBIfam" id="NF003917">
    <property type="entry name" value="PRK05443.1-1"/>
    <property type="match status" value="1"/>
</dbReference>
<dbReference type="HAMAP" id="MF_00347">
    <property type="entry name" value="Polyphosphate_kinase"/>
    <property type="match status" value="1"/>
</dbReference>
<feature type="binding site" evidence="8">
    <location>
        <position position="595"/>
    </location>
    <ligand>
        <name>ATP</name>
        <dbReference type="ChEBI" id="CHEBI:30616"/>
    </ligand>
</feature>
<sequence length="748" mass="84581">MQQDHGTEIGQGMEQGMDAIAQDDFNKVQPVTEGESLWDSPARFINREFSWLQFNRRVLEETLNTDHPLLERLRFLSISAANLDEFFMVRVAGLEGQVRQKITVKTPDGKTPAEQLEDILKEIDNLQMEQQASLAVLQQYLAKEEIFIVRPAALSEADRTWLGTEFEERIFPVLTPLSIDPAHPFPFIPNLGFSMGLQLDSVNGREPMTALLRLPTALDRFVRLPDEKNAIRYITLEDVVGLFIHRLYPGYTVRGFGTFRIIRDSDIEVEEEAEDLVRFFESALKRRRRGSVIRIETDSEMPQSLRQFVVHELGVPDNRVAVLPGLLALNTISEIVRAPRDDLKFEPYNARFPERVREHAGDCLAAIREKDMVVHHPYESFDVVVQFLLQAARDPEVLAIKQTLYRTSNDSPIVRALIDAAEAGKSVTALVELKARFDEEANIRWARDLERAGVQVVFGFIELKTHAKMSMVVRREDGKLRTYCHLGTGNYHPITAKIYTDLSFFTCNPKIAHDMANIFNFITGYGEPEEGMKLAISPYTLRARIVKHINEEIEHAKRGAPAAIWMKMNSLVDPEIIDSLYRASAAGVEIDLVVRGICCLRPQVAGLSDNIRVKSIVGRFLEHSRIFCFGNGFGLPSDKALVYIGSADMMPRNLDRRVETLVPLTNPTVHEQVLSQIMLGNLIDNQQSYEILADGTSRRIEVRKGEEPFNAQHYFMTNPSLSGRGEALKSSAPKLIAGLISSRKKQAE</sequence>
<evidence type="ECO:0000256" key="5">
    <source>
        <dbReference type="ARBA" id="ARBA00022777"/>
    </source>
</evidence>
<dbReference type="InterPro" id="IPR041108">
    <property type="entry name" value="PP_kinase_C_1"/>
</dbReference>